<evidence type="ECO:0000259" key="2">
    <source>
        <dbReference type="Pfam" id="PF10686"/>
    </source>
</evidence>
<dbReference type="InterPro" id="IPR019627">
    <property type="entry name" value="YAcAr"/>
</dbReference>
<feature type="region of interest" description="Disordered" evidence="1">
    <location>
        <begin position="53"/>
        <end position="73"/>
    </location>
</feature>
<proteinExistence type="predicted"/>
<evidence type="ECO:0000256" key="1">
    <source>
        <dbReference type="SAM" id="MobiDB-lite"/>
    </source>
</evidence>
<dbReference type="Pfam" id="PF10686">
    <property type="entry name" value="YAcAr"/>
    <property type="match status" value="1"/>
</dbReference>
<dbReference type="EMBL" id="JBEPLM010000009">
    <property type="protein sequence ID" value="MET3595164.1"/>
    <property type="molecule type" value="Genomic_DNA"/>
</dbReference>
<organism evidence="3 4">
    <name type="scientific">Mesorhizobium shonense</name>
    <dbReference type="NCBI Taxonomy" id="1209948"/>
    <lineage>
        <taxon>Bacteria</taxon>
        <taxon>Pseudomonadati</taxon>
        <taxon>Pseudomonadota</taxon>
        <taxon>Alphaproteobacteria</taxon>
        <taxon>Hyphomicrobiales</taxon>
        <taxon>Phyllobacteriaceae</taxon>
        <taxon>Mesorhizobium</taxon>
    </lineage>
</organism>
<dbReference type="Proteomes" id="UP001549036">
    <property type="component" value="Unassembled WGS sequence"/>
</dbReference>
<accession>A0ABV2HXQ4</accession>
<keyword evidence="4" id="KW-1185">Reference proteome</keyword>
<feature type="domain" description="YspA cpYpsA-related SLOG" evidence="2">
    <location>
        <begin position="253"/>
        <end position="318"/>
    </location>
</feature>
<sequence>MAPSTTPQRRHLKKFPAGRAGSSRNNFFRDRALRCAAALWVRAGLRRVDIASSRAEQATSQEDRTMSQHFAPTSSPTAALLDELAIYSVRPNSDEPDFRPLPDAEAVEGSVATVVEAIQSIFSGTRLEDEAEEVLWSLVNIFHRRLSHTQKRLDDNEGRQRSALTEQDGSEVRSVELERLVAEGFSLTETRNAFEAMRDVAAEHYRVETGSAWLPRTGSKVSHRALTAAVIDSRNFISAKRRSEIETHCPAGTRIAFTGGDYQDYDAIWQVLDQTHEKYPDMILLHGGTPSGAELIAAKWADSRGVTQVAFRPDWKAHRKAAPFKRNDALLDTMPIGVIACPGTGITENLVDKARGLGIPVKRIGNRKAS</sequence>
<comment type="caution">
    <text evidence="3">The sequence shown here is derived from an EMBL/GenBank/DDBJ whole genome shotgun (WGS) entry which is preliminary data.</text>
</comment>
<gene>
    <name evidence="3" type="ORF">ABID26_004576</name>
</gene>
<evidence type="ECO:0000313" key="3">
    <source>
        <dbReference type="EMBL" id="MET3595164.1"/>
    </source>
</evidence>
<protein>
    <recommendedName>
        <fullName evidence="2">YspA cpYpsA-related SLOG domain-containing protein</fullName>
    </recommendedName>
</protein>
<feature type="region of interest" description="Disordered" evidence="1">
    <location>
        <begin position="1"/>
        <end position="21"/>
    </location>
</feature>
<reference evidence="3 4" key="1">
    <citation type="submission" date="2024-06" db="EMBL/GenBank/DDBJ databases">
        <title>Genomic Encyclopedia of Type Strains, Phase IV (KMG-IV): sequencing the most valuable type-strain genomes for metagenomic binning, comparative biology and taxonomic classification.</title>
        <authorList>
            <person name="Goeker M."/>
        </authorList>
    </citation>
    <scope>NUCLEOTIDE SEQUENCE [LARGE SCALE GENOMIC DNA]</scope>
    <source>
        <strain evidence="3 4">DSM 29846</strain>
    </source>
</reference>
<evidence type="ECO:0000313" key="4">
    <source>
        <dbReference type="Proteomes" id="UP001549036"/>
    </source>
</evidence>
<name>A0ABV2HXQ4_9HYPH</name>